<protein>
    <submittedName>
        <fullName evidence="2">Uncharacterized protein</fullName>
    </submittedName>
</protein>
<organism evidence="2 3">
    <name type="scientific">Patella caerulea</name>
    <name type="common">Rayed Mediterranean limpet</name>
    <dbReference type="NCBI Taxonomy" id="87958"/>
    <lineage>
        <taxon>Eukaryota</taxon>
        <taxon>Metazoa</taxon>
        <taxon>Spiralia</taxon>
        <taxon>Lophotrochozoa</taxon>
        <taxon>Mollusca</taxon>
        <taxon>Gastropoda</taxon>
        <taxon>Patellogastropoda</taxon>
        <taxon>Patelloidea</taxon>
        <taxon>Patellidae</taxon>
        <taxon>Patella</taxon>
    </lineage>
</organism>
<evidence type="ECO:0000313" key="2">
    <source>
        <dbReference type="EMBL" id="KAK6188636.1"/>
    </source>
</evidence>
<keyword evidence="3" id="KW-1185">Reference proteome</keyword>
<dbReference type="Proteomes" id="UP001347796">
    <property type="component" value="Unassembled WGS sequence"/>
</dbReference>
<name>A0AAN8Q1C7_PATCE</name>
<comment type="caution">
    <text evidence="2">The sequence shown here is derived from an EMBL/GenBank/DDBJ whole genome shotgun (WGS) entry which is preliminary data.</text>
</comment>
<feature type="region of interest" description="Disordered" evidence="1">
    <location>
        <begin position="204"/>
        <end position="230"/>
    </location>
</feature>
<dbReference type="EMBL" id="JAZGQO010000003">
    <property type="protein sequence ID" value="KAK6188636.1"/>
    <property type="molecule type" value="Genomic_DNA"/>
</dbReference>
<feature type="compositionally biased region" description="Basic and acidic residues" evidence="1">
    <location>
        <begin position="221"/>
        <end position="230"/>
    </location>
</feature>
<gene>
    <name evidence="2" type="ORF">SNE40_004776</name>
</gene>
<dbReference type="AlphaFoldDB" id="A0AAN8Q1C7"/>
<evidence type="ECO:0000256" key="1">
    <source>
        <dbReference type="SAM" id="MobiDB-lite"/>
    </source>
</evidence>
<evidence type="ECO:0000313" key="3">
    <source>
        <dbReference type="Proteomes" id="UP001347796"/>
    </source>
</evidence>
<proteinExistence type="predicted"/>
<sequence>MLKVSPILHSYRETEKLRSSLIVFMSNKIESYSNLSTDVLNADLPPQFHCETVMDRIMLSAKADSCVGELEIIATAEMTSKTIMVVNKKYEVIRVYNNVPDRLRQDLIILMFIDLSDTTGHFEPVVVTVETSNPLNPPIENTCIRMFNDENESLVSAKEILPIPRKSPKVATRKQRCQVATVLTASPHKKHLEGKAMTKKATCLKTKSSKTRRLKQRKQKPKNESSKPSEDWSCMICGENIKESMTQCIGCGR</sequence>
<reference evidence="2 3" key="1">
    <citation type="submission" date="2024-01" db="EMBL/GenBank/DDBJ databases">
        <title>The genome of the rayed Mediterranean limpet Patella caerulea (Linnaeus, 1758).</title>
        <authorList>
            <person name="Anh-Thu Weber A."/>
            <person name="Halstead-Nussloch G."/>
        </authorList>
    </citation>
    <scope>NUCLEOTIDE SEQUENCE [LARGE SCALE GENOMIC DNA]</scope>
    <source>
        <strain evidence="2">AATW-2023a</strain>
        <tissue evidence="2">Whole specimen</tissue>
    </source>
</reference>
<accession>A0AAN8Q1C7</accession>
<feature type="compositionally biased region" description="Basic residues" evidence="1">
    <location>
        <begin position="207"/>
        <end position="220"/>
    </location>
</feature>